<accession>A0A803KAA5</accession>
<dbReference type="InterPro" id="IPR050918">
    <property type="entry name" value="CNF-like_PLA2_Inhibitor"/>
</dbReference>
<evidence type="ECO:0000256" key="1">
    <source>
        <dbReference type="ARBA" id="ARBA00004613"/>
    </source>
</evidence>
<dbReference type="GO" id="GO:0005576">
    <property type="term" value="C:extracellular region"/>
    <property type="evidence" value="ECO:0007669"/>
    <property type="project" value="UniProtKB-SubCell"/>
</dbReference>
<keyword evidence="3" id="KW-0732">Signal</keyword>
<evidence type="ECO:0000256" key="3">
    <source>
        <dbReference type="SAM" id="SignalP"/>
    </source>
</evidence>
<feature type="chain" id="PRO_5030813908" evidence="3">
    <location>
        <begin position="30"/>
        <end position="211"/>
    </location>
</feature>
<proteinExistence type="predicted"/>
<dbReference type="Ensembl" id="ENSXETT00000123516">
    <property type="protein sequence ID" value="ENSXETP00000117315"/>
    <property type="gene ID" value="ENSXETG00000046210"/>
</dbReference>
<feature type="domain" description="UPAR/Ly6" evidence="4">
    <location>
        <begin position="30"/>
        <end position="106"/>
    </location>
</feature>
<dbReference type="Gene3D" id="2.10.60.10">
    <property type="entry name" value="CD59"/>
    <property type="match status" value="2"/>
</dbReference>
<comment type="subcellular location">
    <subcellularLocation>
        <location evidence="1">Secreted</location>
    </subcellularLocation>
</comment>
<feature type="signal peptide" evidence="3">
    <location>
        <begin position="1"/>
        <end position="29"/>
    </location>
</feature>
<dbReference type="PANTHER" id="PTHR20914">
    <property type="entry name" value="LY6/PLAUR DOMAIN-CONTAINING PROTEIN 8"/>
    <property type="match status" value="1"/>
</dbReference>
<reference evidence="5" key="1">
    <citation type="journal article" date="2010" name="Science">
        <title>The genome of the Western clawed frog Xenopus tropicalis.</title>
        <authorList>
            <person name="Hellsten U."/>
            <person name="Harland R.M."/>
            <person name="Gilchrist M.J."/>
            <person name="Hendrix D."/>
            <person name="Jurka J."/>
            <person name="Kapitonov V."/>
            <person name="Ovcharenko I."/>
            <person name="Putnam N.H."/>
            <person name="Shu S."/>
            <person name="Taher L."/>
            <person name="Blitz I.L."/>
            <person name="Blumberg B."/>
            <person name="Dichmann D.S."/>
            <person name="Dubchak I."/>
            <person name="Amaya E."/>
            <person name="Detter J.C."/>
            <person name="Fletcher R."/>
            <person name="Gerhard D.S."/>
            <person name="Goodstein D."/>
            <person name="Graves T."/>
            <person name="Grigoriev I.V."/>
            <person name="Grimwood J."/>
            <person name="Kawashima T."/>
            <person name="Lindquist E."/>
            <person name="Lucas S.M."/>
            <person name="Mead P.E."/>
            <person name="Mitros T."/>
            <person name="Ogino H."/>
            <person name="Ohta Y."/>
            <person name="Poliakov A.V."/>
            <person name="Pollet N."/>
            <person name="Robert J."/>
            <person name="Salamov A."/>
            <person name="Sater A.K."/>
            <person name="Schmutz J."/>
            <person name="Terry A."/>
            <person name="Vize P.D."/>
            <person name="Warren W.C."/>
            <person name="Wells D."/>
            <person name="Wills A."/>
            <person name="Wilson R.K."/>
            <person name="Zimmerman L.B."/>
            <person name="Zorn A.M."/>
            <person name="Grainger R."/>
            <person name="Grammer T."/>
            <person name="Khokha M.K."/>
            <person name="Richardson P.M."/>
            <person name="Rokhsar D.S."/>
        </authorList>
    </citation>
    <scope>NUCLEOTIDE SEQUENCE [LARGE SCALE GENOMIC DNA]</scope>
    <source>
        <strain evidence="5">Nigerian</strain>
    </source>
</reference>
<dbReference type="InterPro" id="IPR016054">
    <property type="entry name" value="LY6_UPA_recep-like"/>
</dbReference>
<dbReference type="CDD" id="cd23572">
    <property type="entry name" value="TFP_LU_ECD_PINLYP_rpt2"/>
    <property type="match status" value="1"/>
</dbReference>
<dbReference type="GeneTree" id="ENSGT00940000163304"/>
<dbReference type="SUPFAM" id="SSF57302">
    <property type="entry name" value="Snake toxin-like"/>
    <property type="match status" value="2"/>
</dbReference>
<evidence type="ECO:0000313" key="5">
    <source>
        <dbReference type="Ensembl" id="ENSXETP00000117315"/>
    </source>
</evidence>
<name>A0A803KAA5_XENTR</name>
<dbReference type="Pfam" id="PF00021">
    <property type="entry name" value="UPAR_LY6"/>
    <property type="match status" value="2"/>
</dbReference>
<reference evidence="5" key="2">
    <citation type="submission" date="2021-03" db="UniProtKB">
        <authorList>
            <consortium name="Ensembl"/>
        </authorList>
    </citation>
    <scope>IDENTIFICATION</scope>
</reference>
<evidence type="ECO:0000259" key="4">
    <source>
        <dbReference type="Pfam" id="PF00021"/>
    </source>
</evidence>
<dbReference type="AlphaFoldDB" id="A0A803KAA5"/>
<feature type="domain" description="UPAR/Ly6" evidence="4">
    <location>
        <begin position="121"/>
        <end position="186"/>
    </location>
</feature>
<dbReference type="CDD" id="cd00117">
    <property type="entry name" value="TFP"/>
    <property type="match status" value="1"/>
</dbReference>
<keyword evidence="2" id="KW-0964">Secreted</keyword>
<organism evidence="5">
    <name type="scientific">Xenopus tropicalis</name>
    <name type="common">Western clawed frog</name>
    <name type="synonym">Silurana tropicalis</name>
    <dbReference type="NCBI Taxonomy" id="8364"/>
    <lineage>
        <taxon>Eukaryota</taxon>
        <taxon>Metazoa</taxon>
        <taxon>Chordata</taxon>
        <taxon>Craniata</taxon>
        <taxon>Vertebrata</taxon>
        <taxon>Euteleostomi</taxon>
        <taxon>Amphibia</taxon>
        <taxon>Batrachia</taxon>
        <taxon>Anura</taxon>
        <taxon>Pipoidea</taxon>
        <taxon>Pipidae</taxon>
        <taxon>Xenopodinae</taxon>
        <taxon>Xenopus</taxon>
        <taxon>Silurana</taxon>
    </lineage>
</organism>
<sequence length="211" mass="22540">MWIPGNLLTMRSAVGLLCVLSALLPTGYCLSCKACIELGSTSCRGKSTACPPGTVCGSLFIRVSAALRGVVRSCVQESHCNKPGTFTVMEYKGKQVLSCCTTDNCTPAKPTWSESTNTRPNGLTCPSCYSFSDDCSDTVQVSCSDDDNYCFSQSLQTSGQESYSVTLRGCATENLCQMGNHSVNLDSKTNSIIRCTKAVGGDTRTTQQPRI</sequence>
<gene>
    <name evidence="5" type="primary">LOC116412221</name>
</gene>
<dbReference type="InterPro" id="IPR045860">
    <property type="entry name" value="Snake_toxin-like_sf"/>
</dbReference>
<protein>
    <submittedName>
        <fullName evidence="5">Phospholipase A2 inhibitor subunit gamma B-like</fullName>
    </submittedName>
</protein>
<evidence type="ECO:0000256" key="2">
    <source>
        <dbReference type="ARBA" id="ARBA00022525"/>
    </source>
</evidence>
<dbReference type="PANTHER" id="PTHR20914:SF25">
    <property type="entry name" value="PHOSPHOLIPASE A2 INHIBITOR AND LY6_PLAUR DOMAIN-CONTAINING PROTEIN"/>
    <property type="match status" value="1"/>
</dbReference>